<dbReference type="InterPro" id="IPR000949">
    <property type="entry name" value="ELM2_dom"/>
</dbReference>
<evidence type="ECO:0000256" key="1">
    <source>
        <dbReference type="ARBA" id="ARBA00023242"/>
    </source>
</evidence>
<name>A0A016T1R9_9BILA</name>
<dbReference type="EMBL" id="JARK01001484">
    <property type="protein sequence ID" value="EYB96612.1"/>
    <property type="molecule type" value="Genomic_DNA"/>
</dbReference>
<keyword evidence="5" id="KW-1185">Reference proteome</keyword>
<organism evidence="4 5">
    <name type="scientific">Ancylostoma ceylanicum</name>
    <dbReference type="NCBI Taxonomy" id="53326"/>
    <lineage>
        <taxon>Eukaryota</taxon>
        <taxon>Metazoa</taxon>
        <taxon>Ecdysozoa</taxon>
        <taxon>Nematoda</taxon>
        <taxon>Chromadorea</taxon>
        <taxon>Rhabditida</taxon>
        <taxon>Rhabditina</taxon>
        <taxon>Rhabditomorpha</taxon>
        <taxon>Strongyloidea</taxon>
        <taxon>Ancylostomatidae</taxon>
        <taxon>Ancylostomatinae</taxon>
        <taxon>Ancylostoma</taxon>
    </lineage>
</organism>
<evidence type="ECO:0000256" key="2">
    <source>
        <dbReference type="SAM" id="MobiDB-lite"/>
    </source>
</evidence>
<sequence>MRRRRRPCSKTKSDVVEEKVRLHGTSQSSNDEEEREVQLWSPDCRLSEEEIKKYLVDAQKKNMSSEKLRLIIKAAQASLRSRRRRIAPRNQAHEILAYCKFNIRKALTLCEHFVVPDLFSDFEKQVVRCTIRAEKFRLLKCAKPHQRCQPLKNLLPQQSTSSIMNYYYKNKFNNFEFIPRRSRYPKRQCVIKRELEEIESCVSLAAEMARRMKVVRPKGDPPPVAVRDVDSFTPFSPVVIPSLG</sequence>
<dbReference type="AlphaFoldDB" id="A0A016T1R9"/>
<dbReference type="Proteomes" id="UP000024635">
    <property type="component" value="Unassembled WGS sequence"/>
</dbReference>
<feature type="domain" description="ELM2" evidence="3">
    <location>
        <begin position="1"/>
        <end position="114"/>
    </location>
</feature>
<evidence type="ECO:0000313" key="5">
    <source>
        <dbReference type="Proteomes" id="UP000024635"/>
    </source>
</evidence>
<dbReference type="OrthoDB" id="10265713at2759"/>
<feature type="compositionally biased region" description="Basic and acidic residues" evidence="2">
    <location>
        <begin position="11"/>
        <end position="21"/>
    </location>
</feature>
<evidence type="ECO:0000259" key="3">
    <source>
        <dbReference type="PROSITE" id="PS51156"/>
    </source>
</evidence>
<dbReference type="PROSITE" id="PS51156">
    <property type="entry name" value="ELM2"/>
    <property type="match status" value="1"/>
</dbReference>
<accession>A0A016T1R9</accession>
<reference evidence="5" key="1">
    <citation type="journal article" date="2015" name="Nat. Genet.">
        <title>The genome and transcriptome of the zoonotic hookworm Ancylostoma ceylanicum identify infection-specific gene families.</title>
        <authorList>
            <person name="Schwarz E.M."/>
            <person name="Hu Y."/>
            <person name="Antoshechkin I."/>
            <person name="Miller M.M."/>
            <person name="Sternberg P.W."/>
            <person name="Aroian R.V."/>
        </authorList>
    </citation>
    <scope>NUCLEOTIDE SEQUENCE</scope>
    <source>
        <strain evidence="5">HY135</strain>
    </source>
</reference>
<gene>
    <name evidence="4" type="primary">Acey_s0148.g2631</name>
    <name evidence="4" type="ORF">Y032_0148g2631</name>
</gene>
<protein>
    <recommendedName>
        <fullName evidence="3">ELM2 domain-containing protein</fullName>
    </recommendedName>
</protein>
<proteinExistence type="predicted"/>
<feature type="region of interest" description="Disordered" evidence="2">
    <location>
        <begin position="1"/>
        <end position="36"/>
    </location>
</feature>
<keyword evidence="1" id="KW-0539">Nucleus</keyword>
<comment type="caution">
    <text evidence="4">The sequence shown here is derived from an EMBL/GenBank/DDBJ whole genome shotgun (WGS) entry which is preliminary data.</text>
</comment>
<evidence type="ECO:0000313" key="4">
    <source>
        <dbReference type="EMBL" id="EYB96612.1"/>
    </source>
</evidence>